<dbReference type="InterPro" id="IPR009030">
    <property type="entry name" value="Growth_fac_rcpt_cys_sf"/>
</dbReference>
<evidence type="ECO:0000256" key="1">
    <source>
        <dbReference type="SAM" id="Phobius"/>
    </source>
</evidence>
<keyword evidence="1" id="KW-0472">Membrane</keyword>
<dbReference type="Gene3D" id="2.130.10.130">
    <property type="entry name" value="Integrin alpha, N-terminal"/>
    <property type="match status" value="1"/>
</dbReference>
<keyword evidence="1" id="KW-1133">Transmembrane helix</keyword>
<dbReference type="AlphaFoldDB" id="A0A812X0G1"/>
<dbReference type="Proteomes" id="UP000649617">
    <property type="component" value="Unassembled WGS sequence"/>
</dbReference>
<sequence>MLLCIVVSNVTTVRFLNHSLQFSVGFSDSLPENLVILQTTGSGCDMRAVDFDEDGDLDLVMGESKKDKWRPRFHRYFDRISNDVLEELTGEQNPLEVFGGQVQEIADLDGDARKDVIVTDHEDDEPYIPFGRKSFGWRCFRRTAAGTFLEPQENPLGEIQFTRTSWKNFEVHVDTNFGKWNVRAYQHVVDLDLRRNTHFDAYKEIRPGIQFSFATVDWNRDELEDVVIMQYNKNKGHLELLLYEFQFDAMKEIAGIFDNVAQSMKGSDVGRNFVTLIDWDLDGDLDLLISSAFDGKLHYHEMVSGSFQEEASSKILHFDSKAKDGDLDLFLSPPDGRYFEQLADGSLYEWPVEQSPLVRGVNPAFFNTADPDLYGVSWHFVDCDSDGDFDLVFIPQARGFPSKIKEHNATHELQRGTGLCLGTNLSQYRGGAAAFNKNVFSVSNGQLKYFVHRAYPLGEVAGDSIEQWAPGFCMPTDPCHEKGICAFGQTHCSCIVGHKAADCSGCQQQYYHSARSQKLKAPDCKACPGDGQVCFGRGSCFDDVVAKGLEESTAAWMATGNGSCSCHEASFNGTDAESRNTCMNGNCPAGTEEKAGRCSLCLGGSFSIAGGLCAKCSAGKFSVDGSSTCSSCYPGRVAREPGNSSCAACPAGKHEMDKQFCALCPEGTTSEAGSSSCSPCDAGRFAKESVSCELCPGGSYAGRGSSRCLRCRVGSVSTPGSAVCRSCDGLLVRASSDEMNQTCQVDMLDIVWGLVCWLAAATFCFLSLTCLMGRLPISDISVQSEKLVITTAVAHYLLKQAHPSVSFTGTGVPALDAMAAWKVTVLSLYQLTLHGEQVSMPLDTSMGHLHLKLQHRLLSVGMWHCPVIVWCLFFVAVAAGAATQLKWSLALVAWGLGLCTGILAFALRRRHGNAH</sequence>
<dbReference type="SUPFAM" id="SSF57184">
    <property type="entry name" value="Growth factor receptor domain"/>
    <property type="match status" value="2"/>
</dbReference>
<dbReference type="PANTHER" id="PTHR44103:SF1">
    <property type="entry name" value="PROPROTEIN CONVERTASE P"/>
    <property type="match status" value="1"/>
</dbReference>
<keyword evidence="3" id="KW-1185">Reference proteome</keyword>
<dbReference type="PANTHER" id="PTHR44103">
    <property type="entry name" value="PROPROTEIN CONVERTASE P"/>
    <property type="match status" value="1"/>
</dbReference>
<gene>
    <name evidence="2" type="primary">FRAS1</name>
    <name evidence="2" type="ORF">SPIL2461_LOCUS20200</name>
</gene>
<organism evidence="2 3">
    <name type="scientific">Symbiodinium pilosum</name>
    <name type="common">Dinoflagellate</name>
    <dbReference type="NCBI Taxonomy" id="2952"/>
    <lineage>
        <taxon>Eukaryota</taxon>
        <taxon>Sar</taxon>
        <taxon>Alveolata</taxon>
        <taxon>Dinophyceae</taxon>
        <taxon>Suessiales</taxon>
        <taxon>Symbiodiniaceae</taxon>
        <taxon>Symbiodinium</taxon>
    </lineage>
</organism>
<protein>
    <submittedName>
        <fullName evidence="2">FRAS1 protein</fullName>
    </submittedName>
</protein>
<accession>A0A812X0G1</accession>
<dbReference type="SUPFAM" id="SSF69318">
    <property type="entry name" value="Integrin alpha N-terminal domain"/>
    <property type="match status" value="1"/>
</dbReference>
<dbReference type="OrthoDB" id="413581at2759"/>
<proteinExistence type="predicted"/>
<dbReference type="EMBL" id="CAJNIZ010045177">
    <property type="protein sequence ID" value="CAE7712559.1"/>
    <property type="molecule type" value="Genomic_DNA"/>
</dbReference>
<reference evidence="2" key="1">
    <citation type="submission" date="2021-02" db="EMBL/GenBank/DDBJ databases">
        <authorList>
            <person name="Dougan E. K."/>
            <person name="Rhodes N."/>
            <person name="Thang M."/>
            <person name="Chan C."/>
        </authorList>
    </citation>
    <scope>NUCLEOTIDE SEQUENCE</scope>
</reference>
<dbReference type="SMART" id="SM01411">
    <property type="entry name" value="Ephrin_rec_like"/>
    <property type="match status" value="3"/>
</dbReference>
<feature type="transmembrane region" description="Helical" evidence="1">
    <location>
        <begin position="857"/>
        <end position="881"/>
    </location>
</feature>
<feature type="transmembrane region" description="Helical" evidence="1">
    <location>
        <begin position="887"/>
        <end position="907"/>
    </location>
</feature>
<feature type="transmembrane region" description="Helical" evidence="1">
    <location>
        <begin position="750"/>
        <end position="771"/>
    </location>
</feature>
<keyword evidence="1" id="KW-0812">Transmembrane</keyword>
<dbReference type="InterPro" id="IPR028994">
    <property type="entry name" value="Integrin_alpha_N"/>
</dbReference>
<evidence type="ECO:0000313" key="3">
    <source>
        <dbReference type="Proteomes" id="UP000649617"/>
    </source>
</evidence>
<evidence type="ECO:0000313" key="2">
    <source>
        <dbReference type="EMBL" id="CAE7712559.1"/>
    </source>
</evidence>
<comment type="caution">
    <text evidence="2">The sequence shown here is derived from an EMBL/GenBank/DDBJ whole genome shotgun (WGS) entry which is preliminary data.</text>
</comment>
<name>A0A812X0G1_SYMPI</name>